<protein>
    <submittedName>
        <fullName evidence="2">43393_t:CDS:1</fullName>
    </submittedName>
</protein>
<proteinExistence type="predicted"/>
<gene>
    <name evidence="2" type="ORF">GMARGA_LOCUS25659</name>
</gene>
<feature type="compositionally biased region" description="Basic and acidic residues" evidence="1">
    <location>
        <begin position="42"/>
        <end position="56"/>
    </location>
</feature>
<evidence type="ECO:0000313" key="3">
    <source>
        <dbReference type="Proteomes" id="UP000789901"/>
    </source>
</evidence>
<comment type="caution">
    <text evidence="2">The sequence shown here is derived from an EMBL/GenBank/DDBJ whole genome shotgun (WGS) entry which is preliminary data.</text>
</comment>
<sequence length="94" mass="11190">MEKQNPVEEERRKKKLVVVLSKKIALELQEEGTHDYGMQETKNQKKNKEEVKERTNIPEVMTYRKITSNDMEGIEEVRETTMKDEPEQPEKQIN</sequence>
<dbReference type="Proteomes" id="UP000789901">
    <property type="component" value="Unassembled WGS sequence"/>
</dbReference>
<organism evidence="2 3">
    <name type="scientific">Gigaspora margarita</name>
    <dbReference type="NCBI Taxonomy" id="4874"/>
    <lineage>
        <taxon>Eukaryota</taxon>
        <taxon>Fungi</taxon>
        <taxon>Fungi incertae sedis</taxon>
        <taxon>Mucoromycota</taxon>
        <taxon>Glomeromycotina</taxon>
        <taxon>Glomeromycetes</taxon>
        <taxon>Diversisporales</taxon>
        <taxon>Gigasporaceae</taxon>
        <taxon>Gigaspora</taxon>
    </lineage>
</organism>
<evidence type="ECO:0000313" key="2">
    <source>
        <dbReference type="EMBL" id="CAG8812884.1"/>
    </source>
</evidence>
<reference evidence="2 3" key="1">
    <citation type="submission" date="2021-06" db="EMBL/GenBank/DDBJ databases">
        <authorList>
            <person name="Kallberg Y."/>
            <person name="Tangrot J."/>
            <person name="Rosling A."/>
        </authorList>
    </citation>
    <scope>NUCLEOTIDE SEQUENCE [LARGE SCALE GENOMIC DNA]</scope>
    <source>
        <strain evidence="2 3">120-4 pot B 10/14</strain>
    </source>
</reference>
<name>A0ABN7W228_GIGMA</name>
<keyword evidence="3" id="KW-1185">Reference proteome</keyword>
<evidence type="ECO:0000256" key="1">
    <source>
        <dbReference type="SAM" id="MobiDB-lite"/>
    </source>
</evidence>
<accession>A0ABN7W228</accession>
<dbReference type="EMBL" id="CAJVQB010028705">
    <property type="protein sequence ID" value="CAG8812884.1"/>
    <property type="molecule type" value="Genomic_DNA"/>
</dbReference>
<feature type="region of interest" description="Disordered" evidence="1">
    <location>
        <begin position="35"/>
        <end position="56"/>
    </location>
</feature>